<accession>A0ABS4ZM02</accession>
<feature type="compositionally biased region" description="Polar residues" evidence="1">
    <location>
        <begin position="42"/>
        <end position="53"/>
    </location>
</feature>
<sequence>MRSLPQEDHADLGLIEGDHTPDMRPSKSAPEFPVLAHRAGTDPNNPTPTKEKF</sequence>
<evidence type="ECO:0000313" key="3">
    <source>
        <dbReference type="Proteomes" id="UP000694460"/>
    </source>
</evidence>
<organism evidence="2 3">
    <name type="scientific">Mycolicibacterium lutetiense</name>
    <dbReference type="NCBI Taxonomy" id="1641992"/>
    <lineage>
        <taxon>Bacteria</taxon>
        <taxon>Bacillati</taxon>
        <taxon>Actinomycetota</taxon>
        <taxon>Actinomycetes</taxon>
        <taxon>Mycobacteriales</taxon>
        <taxon>Mycobacteriaceae</taxon>
        <taxon>Mycolicibacterium</taxon>
    </lineage>
</organism>
<gene>
    <name evidence="2" type="ORF">JOF57_000397</name>
</gene>
<evidence type="ECO:0000256" key="1">
    <source>
        <dbReference type="SAM" id="MobiDB-lite"/>
    </source>
</evidence>
<keyword evidence="3" id="KW-1185">Reference proteome</keyword>
<feature type="compositionally biased region" description="Basic and acidic residues" evidence="1">
    <location>
        <begin position="1"/>
        <end position="25"/>
    </location>
</feature>
<proteinExistence type="predicted"/>
<protein>
    <submittedName>
        <fullName evidence="2">Uncharacterized protein</fullName>
    </submittedName>
</protein>
<dbReference type="EMBL" id="JAGIOP010000001">
    <property type="protein sequence ID" value="MBP2450512.1"/>
    <property type="molecule type" value="Genomic_DNA"/>
</dbReference>
<dbReference type="Proteomes" id="UP000694460">
    <property type="component" value="Unassembled WGS sequence"/>
</dbReference>
<name>A0ABS4ZM02_9MYCO</name>
<comment type="caution">
    <text evidence="2">The sequence shown here is derived from an EMBL/GenBank/DDBJ whole genome shotgun (WGS) entry which is preliminary data.</text>
</comment>
<feature type="region of interest" description="Disordered" evidence="1">
    <location>
        <begin position="1"/>
        <end position="53"/>
    </location>
</feature>
<reference evidence="2 3" key="1">
    <citation type="submission" date="2021-03" db="EMBL/GenBank/DDBJ databases">
        <title>Sequencing the genomes of 1000 actinobacteria strains.</title>
        <authorList>
            <person name="Klenk H.-P."/>
        </authorList>
    </citation>
    <scope>NUCLEOTIDE SEQUENCE [LARGE SCALE GENOMIC DNA]</scope>
    <source>
        <strain evidence="2 3">DSM 46713</strain>
    </source>
</reference>
<evidence type="ECO:0000313" key="2">
    <source>
        <dbReference type="EMBL" id="MBP2450512.1"/>
    </source>
</evidence>